<dbReference type="SUPFAM" id="SSF140566">
    <property type="entry name" value="FlgN-like"/>
    <property type="match status" value="1"/>
</dbReference>
<name>A0A644YQP8_9ZZZZ</name>
<evidence type="ECO:0008006" key="2">
    <source>
        <dbReference type="Google" id="ProtNLM"/>
    </source>
</evidence>
<organism evidence="1">
    <name type="scientific">bioreactor metagenome</name>
    <dbReference type="NCBI Taxonomy" id="1076179"/>
    <lineage>
        <taxon>unclassified sequences</taxon>
        <taxon>metagenomes</taxon>
        <taxon>ecological metagenomes</taxon>
    </lineage>
</organism>
<dbReference type="EMBL" id="VSSQ01005934">
    <property type="protein sequence ID" value="MPM30942.1"/>
    <property type="molecule type" value="Genomic_DNA"/>
</dbReference>
<accession>A0A644YQP8</accession>
<gene>
    <name evidence="1" type="ORF">SDC9_77495</name>
</gene>
<reference evidence="1" key="1">
    <citation type="submission" date="2019-08" db="EMBL/GenBank/DDBJ databases">
        <authorList>
            <person name="Kucharzyk K."/>
            <person name="Murdoch R.W."/>
            <person name="Higgins S."/>
            <person name="Loffler F."/>
        </authorList>
    </citation>
    <scope>NUCLEOTIDE SEQUENCE</scope>
</reference>
<dbReference type="GO" id="GO:0044780">
    <property type="term" value="P:bacterial-type flagellum assembly"/>
    <property type="evidence" value="ECO:0007669"/>
    <property type="project" value="InterPro"/>
</dbReference>
<sequence>MMETRQSGLSLLLALKETLKREKQALMANDSIAFENIVTAKQDFLSRLEEASFEGCSRVAIEQEVLEIKELQECNVLLTKQAISYHDSILDALTDGMEKSSRTYSKKGQLSPSKMAGLFNQSV</sequence>
<comment type="caution">
    <text evidence="1">The sequence shown here is derived from an EMBL/GenBank/DDBJ whole genome shotgun (WGS) entry which is preliminary data.</text>
</comment>
<evidence type="ECO:0000313" key="1">
    <source>
        <dbReference type="EMBL" id="MPM30942.1"/>
    </source>
</evidence>
<dbReference type="InterPro" id="IPR036679">
    <property type="entry name" value="FlgN-like_sf"/>
</dbReference>
<proteinExistence type="predicted"/>
<dbReference type="AlphaFoldDB" id="A0A644YQP8"/>
<dbReference type="Gene3D" id="1.20.58.300">
    <property type="entry name" value="FlgN-like"/>
    <property type="match status" value="1"/>
</dbReference>
<protein>
    <recommendedName>
        <fullName evidence="2">FlgN protein</fullName>
    </recommendedName>
</protein>